<dbReference type="NCBIfam" id="TIGR00525">
    <property type="entry name" value="folB"/>
    <property type="match status" value="1"/>
</dbReference>
<comment type="pathway">
    <text evidence="2 6">Cofactor biosynthesis; tetrahydrofolate biosynthesis; 2-amino-4-hydroxy-6-hydroxymethyl-7,8-dihydropteridine diphosphate from 7,8-dihydroneopterin triphosphate: step 3/4.</text>
</comment>
<dbReference type="PANTHER" id="PTHR42844">
    <property type="entry name" value="DIHYDRONEOPTERIN ALDOLASE 1-RELATED"/>
    <property type="match status" value="1"/>
</dbReference>
<dbReference type="PANTHER" id="PTHR42844:SF1">
    <property type="entry name" value="DIHYDRONEOPTERIN ALDOLASE 1-RELATED"/>
    <property type="match status" value="1"/>
</dbReference>
<protein>
    <recommendedName>
        <fullName evidence="6">7,8-dihydroneopterin aldolase</fullName>
        <ecNumber evidence="6">4.1.2.25</ecNumber>
    </recommendedName>
</protein>
<keyword evidence="5 6" id="KW-0456">Lyase</keyword>
<evidence type="ECO:0000256" key="1">
    <source>
        <dbReference type="ARBA" id="ARBA00001353"/>
    </source>
</evidence>
<evidence type="ECO:0000256" key="5">
    <source>
        <dbReference type="ARBA" id="ARBA00023239"/>
    </source>
</evidence>
<gene>
    <name evidence="8" type="primary">folB</name>
    <name evidence="8" type="ORF">KS419_01790</name>
</gene>
<evidence type="ECO:0000256" key="2">
    <source>
        <dbReference type="ARBA" id="ARBA00005013"/>
    </source>
</evidence>
<dbReference type="EC" id="4.1.2.25" evidence="6"/>
<comment type="catalytic activity">
    <reaction evidence="1 6">
        <text>7,8-dihydroneopterin = 6-hydroxymethyl-7,8-dihydropterin + glycolaldehyde</text>
        <dbReference type="Rhea" id="RHEA:10540"/>
        <dbReference type="ChEBI" id="CHEBI:17001"/>
        <dbReference type="ChEBI" id="CHEBI:17071"/>
        <dbReference type="ChEBI" id="CHEBI:44841"/>
        <dbReference type="EC" id="4.1.2.25"/>
    </reaction>
</comment>
<proteinExistence type="inferred from homology"/>
<evidence type="ECO:0000256" key="6">
    <source>
        <dbReference type="RuleBase" id="RU362079"/>
    </source>
</evidence>
<dbReference type="CDD" id="cd00534">
    <property type="entry name" value="DHNA_DHNTPE"/>
    <property type="match status" value="1"/>
</dbReference>
<sequence length="121" mass="13698">MDKILVSGMEFYGYHGVFIEEKKLGQRFSVDVELEVDLRPAGMTDDLNKTVNYAKVYQLVRSIMEGNPVNLVETLTERIAGTILVQFETVQAVTVKVVKPNPPIEGHYNSVAVEIRRERQS</sequence>
<organism evidence="8 9">
    <name type="scientific">Evansella tamaricis</name>
    <dbReference type="NCBI Taxonomy" id="2069301"/>
    <lineage>
        <taxon>Bacteria</taxon>
        <taxon>Bacillati</taxon>
        <taxon>Bacillota</taxon>
        <taxon>Bacilli</taxon>
        <taxon>Bacillales</taxon>
        <taxon>Bacillaceae</taxon>
        <taxon>Evansella</taxon>
    </lineage>
</organism>
<name>A0ABS6J9X7_9BACI</name>
<dbReference type="SMART" id="SM00905">
    <property type="entry name" value="FolB"/>
    <property type="match status" value="1"/>
</dbReference>
<comment type="similarity">
    <text evidence="3 6">Belongs to the DHNA family.</text>
</comment>
<dbReference type="NCBIfam" id="TIGR00526">
    <property type="entry name" value="folB_dom"/>
    <property type="match status" value="1"/>
</dbReference>
<keyword evidence="9" id="KW-1185">Reference proteome</keyword>
<dbReference type="InterPro" id="IPR006157">
    <property type="entry name" value="FolB_dom"/>
</dbReference>
<comment type="caution">
    <text evidence="8">The sequence shown here is derived from an EMBL/GenBank/DDBJ whole genome shotgun (WGS) entry which is preliminary data.</text>
</comment>
<keyword evidence="4 6" id="KW-0289">Folate biosynthesis</keyword>
<evidence type="ECO:0000259" key="7">
    <source>
        <dbReference type="SMART" id="SM00905"/>
    </source>
</evidence>
<dbReference type="Proteomes" id="UP000784880">
    <property type="component" value="Unassembled WGS sequence"/>
</dbReference>
<feature type="domain" description="Dihydroneopterin aldolase/epimerase" evidence="7">
    <location>
        <begin position="4"/>
        <end position="117"/>
    </location>
</feature>
<evidence type="ECO:0000256" key="3">
    <source>
        <dbReference type="ARBA" id="ARBA00005708"/>
    </source>
</evidence>
<dbReference type="EMBL" id="JAHQCS010000032">
    <property type="protein sequence ID" value="MBU9710487.1"/>
    <property type="molecule type" value="Genomic_DNA"/>
</dbReference>
<dbReference type="Pfam" id="PF02152">
    <property type="entry name" value="FolB"/>
    <property type="match status" value="1"/>
</dbReference>
<dbReference type="RefSeq" id="WP_217064378.1">
    <property type="nucleotide sequence ID" value="NZ_JAHQCS010000032.1"/>
</dbReference>
<comment type="function">
    <text evidence="6">Catalyzes the conversion of 7,8-dihydroneopterin to 6-hydroxymethyl-7,8-dihydropterin.</text>
</comment>
<evidence type="ECO:0000256" key="4">
    <source>
        <dbReference type="ARBA" id="ARBA00022909"/>
    </source>
</evidence>
<dbReference type="InterPro" id="IPR006156">
    <property type="entry name" value="Dihydroneopterin_aldolase"/>
</dbReference>
<reference evidence="8 9" key="1">
    <citation type="submission" date="2021-06" db="EMBL/GenBank/DDBJ databases">
        <title>Bacillus sp. RD4P76, an endophyte from a halophyte.</title>
        <authorList>
            <person name="Sun J.-Q."/>
        </authorList>
    </citation>
    <scope>NUCLEOTIDE SEQUENCE [LARGE SCALE GENOMIC DNA]</scope>
    <source>
        <strain evidence="8 9">CGMCC 1.15917</strain>
    </source>
</reference>
<evidence type="ECO:0000313" key="8">
    <source>
        <dbReference type="EMBL" id="MBU9710487.1"/>
    </source>
</evidence>
<evidence type="ECO:0000313" key="9">
    <source>
        <dbReference type="Proteomes" id="UP000784880"/>
    </source>
</evidence>
<dbReference type="GO" id="GO:0004150">
    <property type="term" value="F:dihydroneopterin aldolase activity"/>
    <property type="evidence" value="ECO:0007669"/>
    <property type="project" value="UniProtKB-EC"/>
</dbReference>
<accession>A0ABS6J9X7</accession>